<evidence type="ECO:0000313" key="5">
    <source>
        <dbReference type="EMBL" id="GLS14957.1"/>
    </source>
</evidence>
<dbReference type="InterPro" id="IPR012337">
    <property type="entry name" value="RNaseH-like_sf"/>
</dbReference>
<dbReference type="EMBL" id="BSPB01000018">
    <property type="protein sequence ID" value="GLS14957.1"/>
    <property type="molecule type" value="Genomic_DNA"/>
</dbReference>
<name>A0ABQ6C3Q3_9BURK</name>
<dbReference type="SUPFAM" id="SSF53098">
    <property type="entry name" value="Ribonuclease H-like"/>
    <property type="match status" value="1"/>
</dbReference>
<keyword evidence="3" id="KW-0472">Membrane</keyword>
<keyword evidence="6" id="KW-1185">Reference proteome</keyword>
<keyword evidence="3" id="KW-0812">Transmembrane</keyword>
<dbReference type="EC" id="2.7.7.7" evidence="1"/>
<dbReference type="SMART" id="SM00479">
    <property type="entry name" value="EXOIII"/>
    <property type="match status" value="1"/>
</dbReference>
<dbReference type="Proteomes" id="UP001156903">
    <property type="component" value="Unassembled WGS sequence"/>
</dbReference>
<dbReference type="PANTHER" id="PTHR30231">
    <property type="entry name" value="DNA POLYMERASE III SUBUNIT EPSILON"/>
    <property type="match status" value="1"/>
</dbReference>
<evidence type="ECO:0000256" key="3">
    <source>
        <dbReference type="SAM" id="Phobius"/>
    </source>
</evidence>
<dbReference type="InterPro" id="IPR036397">
    <property type="entry name" value="RNaseH_sf"/>
</dbReference>
<protein>
    <recommendedName>
        <fullName evidence="1">DNA-directed DNA polymerase</fullName>
        <ecNumber evidence="1">2.7.7.7</ecNumber>
    </recommendedName>
</protein>
<dbReference type="CDD" id="cd06127">
    <property type="entry name" value="DEDDh"/>
    <property type="match status" value="1"/>
</dbReference>
<dbReference type="NCBIfam" id="TIGR00573">
    <property type="entry name" value="dnaq"/>
    <property type="match status" value="1"/>
</dbReference>
<proteinExistence type="predicted"/>
<evidence type="ECO:0000313" key="6">
    <source>
        <dbReference type="Proteomes" id="UP001156903"/>
    </source>
</evidence>
<evidence type="ECO:0000256" key="1">
    <source>
        <dbReference type="ARBA" id="ARBA00012417"/>
    </source>
</evidence>
<dbReference type="RefSeq" id="WP_284307986.1">
    <property type="nucleotide sequence ID" value="NZ_BSPB01000018.1"/>
</dbReference>
<dbReference type="InterPro" id="IPR013520">
    <property type="entry name" value="Ribonucl_H"/>
</dbReference>
<feature type="transmembrane region" description="Helical" evidence="3">
    <location>
        <begin position="12"/>
        <end position="33"/>
    </location>
</feature>
<accession>A0ABQ6C3Q3</accession>
<feature type="domain" description="Exonuclease" evidence="4">
    <location>
        <begin position="545"/>
        <end position="713"/>
    </location>
</feature>
<gene>
    <name evidence="5" type="ORF">GCM10007935_23900</name>
</gene>
<dbReference type="Pfam" id="PF00929">
    <property type="entry name" value="RNase_T"/>
    <property type="match status" value="1"/>
</dbReference>
<sequence length="736" mass="81610">MSPARKTDRRLWWLLGAAAGLSVLWLLVTIGLLGATLSAAQRAQVWSVLHDRVMLVTLTWAAGMAAIAWGLRRWFDHWVTPSVQLAEEAQVVLRTDVVRELPAKGNAETRVLVGLFNQLVAQREALRRQMDGKVREAAAGIEQERNRLAALMAELTQSVVVCNLDGRILLYNQRARLQFKALSQAPGVAGGSELVGLGRSIYTVFDRKLVAHALENIQQRLLRGAAQPSAQFVTSTEAGQLLRVQMTPVRATTAGSEDGPVIGGFVLMLENITREFELESARDRVLNTLTERSRASLASIQAAIEMLDFPDLDAAMRARFMGVVREETRELSRRIEAVDGDSADSLRTRWPLEDMLGADLVAAAARRIETVTALPVSTAEVDAALWLRVESFSLMQALAYLAERLAGEFGVRFVQLRLSAMPGGGARAGAEAGKAQLDLIWSGQAMSTETVMSWELDPMTVGGESQRLTVRDVVERHAGAFWFERERTRHQAFFRFLLPLAPAQEQLEMETLALPGSRPEYYDFDLFRSTERSRALDECLLSELTYTVFDTETTGLNPSDGDEIIQVGAARIVNGKLLQQERFDQLVDPRRPIPAATIPIHGIHPEMVVGQPTIDQVLPAFHAFARETVLVAHNAAFDMRFLQLKERRTGVVFDQPVLDTLLLSAVVHPNQDSHRLEAIAERFNITVVGRHTAMGDAMVTAEVFLRLIPLLAEKGIRTLGQAREAAQQTYYARLKY</sequence>
<dbReference type="Gene3D" id="3.30.450.20">
    <property type="entry name" value="PAS domain"/>
    <property type="match status" value="1"/>
</dbReference>
<organism evidence="5 6">
    <name type="scientific">Hydrogenophaga electricum</name>
    <dbReference type="NCBI Taxonomy" id="1230953"/>
    <lineage>
        <taxon>Bacteria</taxon>
        <taxon>Pseudomonadati</taxon>
        <taxon>Pseudomonadota</taxon>
        <taxon>Betaproteobacteria</taxon>
        <taxon>Burkholderiales</taxon>
        <taxon>Comamonadaceae</taxon>
        <taxon>Hydrogenophaga</taxon>
    </lineage>
</organism>
<evidence type="ECO:0000256" key="2">
    <source>
        <dbReference type="ARBA" id="ARBA00049244"/>
    </source>
</evidence>
<dbReference type="PANTHER" id="PTHR30231:SF41">
    <property type="entry name" value="DNA POLYMERASE III SUBUNIT EPSILON"/>
    <property type="match status" value="1"/>
</dbReference>
<evidence type="ECO:0000259" key="4">
    <source>
        <dbReference type="SMART" id="SM00479"/>
    </source>
</evidence>
<comment type="caution">
    <text evidence="5">The sequence shown here is derived from an EMBL/GenBank/DDBJ whole genome shotgun (WGS) entry which is preliminary data.</text>
</comment>
<dbReference type="InterPro" id="IPR006054">
    <property type="entry name" value="DnaQ"/>
</dbReference>
<keyword evidence="3" id="KW-1133">Transmembrane helix</keyword>
<comment type="catalytic activity">
    <reaction evidence="2">
        <text>DNA(n) + a 2'-deoxyribonucleoside 5'-triphosphate = DNA(n+1) + diphosphate</text>
        <dbReference type="Rhea" id="RHEA:22508"/>
        <dbReference type="Rhea" id="RHEA-COMP:17339"/>
        <dbReference type="Rhea" id="RHEA-COMP:17340"/>
        <dbReference type="ChEBI" id="CHEBI:33019"/>
        <dbReference type="ChEBI" id="CHEBI:61560"/>
        <dbReference type="ChEBI" id="CHEBI:173112"/>
        <dbReference type="EC" id="2.7.7.7"/>
    </reaction>
</comment>
<dbReference type="Gene3D" id="3.30.420.10">
    <property type="entry name" value="Ribonuclease H-like superfamily/Ribonuclease H"/>
    <property type="match status" value="1"/>
</dbReference>
<reference evidence="6" key="1">
    <citation type="journal article" date="2019" name="Int. J. Syst. Evol. Microbiol.">
        <title>The Global Catalogue of Microorganisms (GCM) 10K type strain sequencing project: providing services to taxonomists for standard genome sequencing and annotation.</title>
        <authorList>
            <consortium name="The Broad Institute Genomics Platform"/>
            <consortium name="The Broad Institute Genome Sequencing Center for Infectious Disease"/>
            <person name="Wu L."/>
            <person name="Ma J."/>
        </authorList>
    </citation>
    <scope>NUCLEOTIDE SEQUENCE [LARGE SCALE GENOMIC DNA]</scope>
    <source>
        <strain evidence="6">NBRC 109341</strain>
    </source>
</reference>